<reference evidence="7" key="1">
    <citation type="submission" date="2020-04" db="EMBL/GenBank/DDBJ databases">
        <authorList>
            <person name="Zhang T."/>
        </authorList>
    </citation>
    <scope>NUCLEOTIDE SEQUENCE</scope>
    <source>
        <strain evidence="7">HKST-UBA15</strain>
    </source>
</reference>
<comment type="subcellular location">
    <subcellularLocation>
        <location evidence="5">Cytoplasm</location>
    </subcellularLocation>
</comment>
<dbReference type="FunFam" id="1.10.8.10:FF:000001">
    <property type="entry name" value="Elongation factor Ts"/>
    <property type="match status" value="1"/>
</dbReference>
<dbReference type="InterPro" id="IPR014039">
    <property type="entry name" value="Transl_elong_EFTs/EF1B_dimer"/>
</dbReference>
<reference evidence="7" key="2">
    <citation type="journal article" date="2021" name="Microbiome">
        <title>Successional dynamics and alternative stable states in a saline activated sludge microbial community over 9 years.</title>
        <authorList>
            <person name="Wang Y."/>
            <person name="Ye J."/>
            <person name="Ju F."/>
            <person name="Liu L."/>
            <person name="Boyd J.A."/>
            <person name="Deng Y."/>
            <person name="Parks D.H."/>
            <person name="Jiang X."/>
            <person name="Yin X."/>
            <person name="Woodcroft B.J."/>
            <person name="Tyson G.W."/>
            <person name="Hugenholtz P."/>
            <person name="Polz M.F."/>
            <person name="Zhang T."/>
        </authorList>
    </citation>
    <scope>NUCLEOTIDE SEQUENCE</scope>
    <source>
        <strain evidence="7">HKST-UBA15</strain>
    </source>
</reference>
<proteinExistence type="inferred from homology"/>
<evidence type="ECO:0000256" key="3">
    <source>
        <dbReference type="ARBA" id="ARBA00022768"/>
    </source>
</evidence>
<dbReference type="Pfam" id="PF00889">
    <property type="entry name" value="EF_TS"/>
    <property type="match status" value="1"/>
</dbReference>
<dbReference type="PROSITE" id="PS01127">
    <property type="entry name" value="EF_TS_2"/>
    <property type="match status" value="1"/>
</dbReference>
<name>A0A955I9A6_9BACT</name>
<dbReference type="Gene3D" id="3.30.479.20">
    <property type="entry name" value="Elongation factor Ts, dimerisation domain"/>
    <property type="match status" value="1"/>
</dbReference>
<keyword evidence="3 5" id="KW-0251">Elongation factor</keyword>
<dbReference type="InterPro" id="IPR036402">
    <property type="entry name" value="EF-Ts_dimer_sf"/>
</dbReference>
<dbReference type="GO" id="GO:0005737">
    <property type="term" value="C:cytoplasm"/>
    <property type="evidence" value="ECO:0007669"/>
    <property type="project" value="UniProtKB-SubCell"/>
</dbReference>
<evidence type="ECO:0000313" key="8">
    <source>
        <dbReference type="Proteomes" id="UP000745577"/>
    </source>
</evidence>
<comment type="caution">
    <text evidence="5">Lacks conserved residue(s) required for the propagation of feature annotation.</text>
</comment>
<evidence type="ECO:0000313" key="7">
    <source>
        <dbReference type="EMBL" id="MCA9380166.1"/>
    </source>
</evidence>
<comment type="caution">
    <text evidence="7">The sequence shown here is derived from an EMBL/GenBank/DDBJ whole genome shotgun (WGS) entry which is preliminary data.</text>
</comment>
<comment type="similarity">
    <text evidence="1 5">Belongs to the EF-Ts family.</text>
</comment>
<dbReference type="PANTHER" id="PTHR11741">
    <property type="entry name" value="ELONGATION FACTOR TS"/>
    <property type="match status" value="1"/>
</dbReference>
<organism evidence="7 8">
    <name type="scientific">Candidatus Dojkabacteria bacterium</name>
    <dbReference type="NCBI Taxonomy" id="2099670"/>
    <lineage>
        <taxon>Bacteria</taxon>
        <taxon>Candidatus Dojkabacteria</taxon>
    </lineage>
</organism>
<sequence>MASQLDQIKELRSLTGAGINSIKEALDHSKGDFDKSLLYLREKGLAKAAKRADKSASNGFVAHYIHGEGNLGVLVELNSETDFASRNEKFRELAFNIAIHIAAAAPEYIKIDDVPSDILDKEKEVAKASIPGNKPEEILNKIVEGRLQKFYEETVLMEQVYVKDDSKKIKDLVNDAVASIGEKIEIGKFCRIKISAPTNSCGIK</sequence>
<gene>
    <name evidence="5 7" type="primary">tsf</name>
    <name evidence="7" type="ORF">KC675_03225</name>
</gene>
<dbReference type="InterPro" id="IPR009060">
    <property type="entry name" value="UBA-like_sf"/>
</dbReference>
<dbReference type="Gene3D" id="1.10.8.10">
    <property type="entry name" value="DNA helicase RuvA subunit, C-terminal domain"/>
    <property type="match status" value="1"/>
</dbReference>
<dbReference type="AlphaFoldDB" id="A0A955I9A6"/>
<dbReference type="GO" id="GO:0003746">
    <property type="term" value="F:translation elongation factor activity"/>
    <property type="evidence" value="ECO:0007669"/>
    <property type="project" value="UniProtKB-UniRule"/>
</dbReference>
<evidence type="ECO:0000259" key="6">
    <source>
        <dbReference type="Pfam" id="PF00889"/>
    </source>
</evidence>
<keyword evidence="4 5" id="KW-0648">Protein biosynthesis</keyword>
<dbReference type="EMBL" id="JAGQLL010000034">
    <property type="protein sequence ID" value="MCA9380166.1"/>
    <property type="molecule type" value="Genomic_DNA"/>
</dbReference>
<dbReference type="PANTHER" id="PTHR11741:SF0">
    <property type="entry name" value="ELONGATION FACTOR TS, MITOCHONDRIAL"/>
    <property type="match status" value="1"/>
</dbReference>
<protein>
    <recommendedName>
        <fullName evidence="2 5">Elongation factor Ts</fullName>
        <shortName evidence="5">EF-Ts</shortName>
    </recommendedName>
</protein>
<evidence type="ECO:0000256" key="1">
    <source>
        <dbReference type="ARBA" id="ARBA00005532"/>
    </source>
</evidence>
<dbReference type="Gene3D" id="1.10.286.20">
    <property type="match status" value="1"/>
</dbReference>
<dbReference type="Proteomes" id="UP000745577">
    <property type="component" value="Unassembled WGS sequence"/>
</dbReference>
<dbReference type="InterPro" id="IPR001816">
    <property type="entry name" value="Transl_elong_EFTs/EF1B"/>
</dbReference>
<comment type="function">
    <text evidence="5">Associates with the EF-Tu.GDP complex and induces the exchange of GDP to GTP. It remains bound to the aminoacyl-tRNA.EF-Tu.GTP complex up to the GTP hydrolysis stage on the ribosome.</text>
</comment>
<evidence type="ECO:0000256" key="4">
    <source>
        <dbReference type="ARBA" id="ARBA00022917"/>
    </source>
</evidence>
<dbReference type="FunFam" id="1.10.286.20:FF:000001">
    <property type="entry name" value="Elongation factor Ts"/>
    <property type="match status" value="1"/>
</dbReference>
<keyword evidence="5" id="KW-0963">Cytoplasm</keyword>
<accession>A0A955I9A6</accession>
<evidence type="ECO:0000256" key="5">
    <source>
        <dbReference type="HAMAP-Rule" id="MF_00050"/>
    </source>
</evidence>
<dbReference type="InterPro" id="IPR018101">
    <property type="entry name" value="Transl_elong_Ts_CS"/>
</dbReference>
<dbReference type="SUPFAM" id="SSF54713">
    <property type="entry name" value="Elongation factor Ts (EF-Ts), dimerisation domain"/>
    <property type="match status" value="1"/>
</dbReference>
<evidence type="ECO:0000256" key="2">
    <source>
        <dbReference type="ARBA" id="ARBA00016956"/>
    </source>
</evidence>
<dbReference type="HAMAP" id="MF_00050">
    <property type="entry name" value="EF_Ts"/>
    <property type="match status" value="1"/>
</dbReference>
<dbReference type="SUPFAM" id="SSF46934">
    <property type="entry name" value="UBA-like"/>
    <property type="match status" value="1"/>
</dbReference>
<feature type="domain" description="Translation elongation factor EFTs/EF1B dimerisation" evidence="6">
    <location>
        <begin position="51"/>
        <end position="193"/>
    </location>
</feature>